<feature type="transmembrane region" description="Helical" evidence="1">
    <location>
        <begin position="29"/>
        <end position="50"/>
    </location>
</feature>
<keyword evidence="1" id="KW-0812">Transmembrane</keyword>
<evidence type="ECO:0000313" key="2">
    <source>
        <dbReference type="EMBL" id="MBX30816.1"/>
    </source>
</evidence>
<evidence type="ECO:0000256" key="1">
    <source>
        <dbReference type="SAM" id="Phobius"/>
    </source>
</evidence>
<sequence length="99" mass="11539">MSPRSCLSHLLFVVSPFFSRSSPFVLAMWFTFGSEGFAFVVVLIGEIIILERAEVRFDAIFVLPGEVILLFDPDHRLIRRCLHMSFWGRMHFFIRQMIG</sequence>
<dbReference type="EMBL" id="GGEC01050332">
    <property type="protein sequence ID" value="MBX30816.1"/>
    <property type="molecule type" value="Transcribed_RNA"/>
</dbReference>
<proteinExistence type="predicted"/>
<organism evidence="2">
    <name type="scientific">Rhizophora mucronata</name>
    <name type="common">Asiatic mangrove</name>
    <dbReference type="NCBI Taxonomy" id="61149"/>
    <lineage>
        <taxon>Eukaryota</taxon>
        <taxon>Viridiplantae</taxon>
        <taxon>Streptophyta</taxon>
        <taxon>Embryophyta</taxon>
        <taxon>Tracheophyta</taxon>
        <taxon>Spermatophyta</taxon>
        <taxon>Magnoliopsida</taxon>
        <taxon>eudicotyledons</taxon>
        <taxon>Gunneridae</taxon>
        <taxon>Pentapetalae</taxon>
        <taxon>rosids</taxon>
        <taxon>fabids</taxon>
        <taxon>Malpighiales</taxon>
        <taxon>Rhizophoraceae</taxon>
        <taxon>Rhizophora</taxon>
    </lineage>
</organism>
<protein>
    <submittedName>
        <fullName evidence="2">Uncharacterized protein</fullName>
    </submittedName>
</protein>
<keyword evidence="1" id="KW-0472">Membrane</keyword>
<name>A0A2P2MKS2_RHIMU</name>
<accession>A0A2P2MKS2</accession>
<dbReference type="AlphaFoldDB" id="A0A2P2MKS2"/>
<reference evidence="2" key="1">
    <citation type="submission" date="2018-02" db="EMBL/GenBank/DDBJ databases">
        <title>Rhizophora mucronata_Transcriptome.</title>
        <authorList>
            <person name="Meera S.P."/>
            <person name="Sreeshan A."/>
            <person name="Augustine A."/>
        </authorList>
    </citation>
    <scope>NUCLEOTIDE SEQUENCE</scope>
    <source>
        <tissue evidence="2">Leaf</tissue>
    </source>
</reference>
<keyword evidence="1" id="KW-1133">Transmembrane helix</keyword>